<dbReference type="InterPro" id="IPR003115">
    <property type="entry name" value="ParB_N"/>
</dbReference>
<dbReference type="AlphaFoldDB" id="A0A1S1JMK4"/>
<accession>A0A1S1JMK4</accession>
<dbReference type="EMBL" id="MLHV01000044">
    <property type="protein sequence ID" value="OHT87160.1"/>
    <property type="molecule type" value="Genomic_DNA"/>
</dbReference>
<evidence type="ECO:0000259" key="2">
    <source>
        <dbReference type="SMART" id="SM00470"/>
    </source>
</evidence>
<evidence type="ECO:0000256" key="1">
    <source>
        <dbReference type="SAM" id="MobiDB-lite"/>
    </source>
</evidence>
<name>A0A1S1JMK4_9MYCO</name>
<dbReference type="SMART" id="SM00470">
    <property type="entry name" value="ParB"/>
    <property type="match status" value="1"/>
</dbReference>
<evidence type="ECO:0000313" key="3">
    <source>
        <dbReference type="EMBL" id="OHT87160.1"/>
    </source>
</evidence>
<comment type="caution">
    <text evidence="3">The sequence shown here is derived from an EMBL/GenBank/DDBJ whole genome shotgun (WGS) entry which is preliminary data.</text>
</comment>
<organism evidence="3 4">
    <name type="scientific">Mycobacterium syngnathidarum</name>
    <dbReference type="NCBI Taxonomy" id="1908205"/>
    <lineage>
        <taxon>Bacteria</taxon>
        <taxon>Bacillati</taxon>
        <taxon>Actinomycetota</taxon>
        <taxon>Actinomycetes</taxon>
        <taxon>Mycobacteriales</taxon>
        <taxon>Mycobacteriaceae</taxon>
        <taxon>Mycobacterium</taxon>
    </lineage>
</organism>
<feature type="region of interest" description="Disordered" evidence="1">
    <location>
        <begin position="243"/>
        <end position="273"/>
    </location>
</feature>
<feature type="region of interest" description="Disordered" evidence="1">
    <location>
        <begin position="176"/>
        <end position="198"/>
    </location>
</feature>
<gene>
    <name evidence="3" type="ORF">BKG61_28115</name>
</gene>
<dbReference type="Proteomes" id="UP000179636">
    <property type="component" value="Unassembled WGS sequence"/>
</dbReference>
<feature type="compositionally biased region" description="Basic and acidic residues" evidence="1">
    <location>
        <begin position="243"/>
        <end position="253"/>
    </location>
</feature>
<feature type="region of interest" description="Disordered" evidence="1">
    <location>
        <begin position="1"/>
        <end position="27"/>
    </location>
</feature>
<evidence type="ECO:0000313" key="4">
    <source>
        <dbReference type="Proteomes" id="UP000179636"/>
    </source>
</evidence>
<dbReference type="STRING" id="1908205.BKG60_04125"/>
<feature type="compositionally biased region" description="Basic and acidic residues" evidence="1">
    <location>
        <begin position="177"/>
        <end position="195"/>
    </location>
</feature>
<dbReference type="Gene3D" id="3.90.1530.10">
    <property type="entry name" value="Conserved hypothetical protein from pyrococcus furiosus pfu- 392566-001, ParB domain"/>
    <property type="match status" value="1"/>
</dbReference>
<reference evidence="3 4" key="1">
    <citation type="submission" date="2016-10" db="EMBL/GenBank/DDBJ databases">
        <title>Evaluation of Human, Animal and Environmental Mycobacterium chelonae Isolates by Core Genome Phylogenomic Analysis, Targeted Gene Comparison, and Anti-microbial Susceptibility Patterns: A Tale of Mistaken Identities.</title>
        <authorList>
            <person name="Fogelson S.B."/>
            <person name="Camus A.C."/>
            <person name="Lorenz W."/>
            <person name="Vasireddy R."/>
            <person name="Vasireddy S."/>
            <person name="Smith T."/>
            <person name="Brown-Elliott B.A."/>
            <person name="Wallace R.J.Jr."/>
            <person name="Hasan N.A."/>
            <person name="Reischl U."/>
            <person name="Sanchez S."/>
        </authorList>
    </citation>
    <scope>NUCLEOTIDE SEQUENCE [LARGE SCALE GENOMIC DNA]</scope>
    <source>
        <strain evidence="3 4">24999</strain>
    </source>
</reference>
<proteinExistence type="predicted"/>
<dbReference type="SUPFAM" id="SSF110849">
    <property type="entry name" value="ParB/Sulfiredoxin"/>
    <property type="match status" value="1"/>
</dbReference>
<keyword evidence="4" id="KW-1185">Reference proteome</keyword>
<dbReference type="RefSeq" id="WP_070946997.1">
    <property type="nucleotide sequence ID" value="NZ_MLCL01000019.1"/>
</dbReference>
<feature type="compositionally biased region" description="Low complexity" evidence="1">
    <location>
        <begin position="254"/>
        <end position="266"/>
    </location>
</feature>
<accession>A0A1Q9WGG8</accession>
<sequence>MTAAEDVAAQRAWRPTDRTAAARPASPVVSEMRHRLTTAKTADLASQSVTINRLVHGDSLRSGGIDEAHVRRLNEVEGPLPPILVHRATLRIIDGFHRVYAARLRGANEIDVCFLDDSLDAAFVVAVESNVKHGLPLSLADRKRAASHILSTYPHWSDRVIATSAGLSTKTVAALRTADDADSPPRHRLGRDGRVRPVSAATGRQLAAELIAANPAASLRDIAEQAGISPGTVRDVRLRLQRGDDPVPSREKAAPPAHKAPSSGSPQTNRPKAADVNAVLATLTRDPALRMNARGRELLRWLHSHAVSGVDGDRIRDLAPHHSIEHLIEFATRSAANWAYIAAYLAEYRGMPTEDEDIAGQCLVDEQCG</sequence>
<dbReference type="InterPro" id="IPR036086">
    <property type="entry name" value="ParB/Sulfiredoxin_sf"/>
</dbReference>
<feature type="domain" description="ParB-like N-terminal" evidence="2">
    <location>
        <begin position="47"/>
        <end position="131"/>
    </location>
</feature>
<protein>
    <recommendedName>
        <fullName evidence="2">ParB-like N-terminal domain-containing protein</fullName>
    </recommendedName>
</protein>